<dbReference type="PANTHER" id="PTHR28118">
    <property type="entry name" value="POLYNUCLEOTIDE 5'-TRIPHOSPHATASE-RELATED"/>
    <property type="match status" value="1"/>
</dbReference>
<keyword evidence="6 8" id="KW-0539">Nucleus</keyword>
<dbReference type="EMBL" id="ML986578">
    <property type="protein sequence ID" value="KAF2270948.1"/>
    <property type="molecule type" value="Genomic_DNA"/>
</dbReference>
<dbReference type="InterPro" id="IPR004206">
    <property type="entry name" value="mRNA_triPase_Cet1"/>
</dbReference>
<proteinExistence type="inferred from homology"/>
<dbReference type="CDD" id="cd07470">
    <property type="entry name" value="CYTH-like_mRNA_RTPase"/>
    <property type="match status" value="1"/>
</dbReference>
<dbReference type="EC" id="3.6.1.74" evidence="8"/>
<feature type="region of interest" description="Disordered" evidence="9">
    <location>
        <begin position="1"/>
        <end position="25"/>
    </location>
</feature>
<dbReference type="GO" id="GO:0140818">
    <property type="term" value="F:mRNA 5'-triphosphate monophosphatase activity"/>
    <property type="evidence" value="ECO:0007669"/>
    <property type="project" value="UniProtKB-EC"/>
</dbReference>
<dbReference type="GO" id="GO:0004651">
    <property type="term" value="F:polynucleotide 5'-phosphatase activity"/>
    <property type="evidence" value="ECO:0007669"/>
    <property type="project" value="UniProtKB-UniRule"/>
</dbReference>
<evidence type="ECO:0000256" key="2">
    <source>
        <dbReference type="ARBA" id="ARBA00004123"/>
    </source>
</evidence>
<dbReference type="AlphaFoldDB" id="A0A9P4ND07"/>
<comment type="function">
    <text evidence="8">First step of mRNA capping. Converts the 5'-triphosphate end of a nascent mRNA chain into a diphosphate end.</text>
</comment>
<evidence type="ECO:0000256" key="3">
    <source>
        <dbReference type="ARBA" id="ARBA00006345"/>
    </source>
</evidence>
<evidence type="ECO:0000256" key="5">
    <source>
        <dbReference type="ARBA" id="ARBA00022801"/>
    </source>
</evidence>
<dbReference type="GO" id="GO:0031533">
    <property type="term" value="C:mRNA capping enzyme complex"/>
    <property type="evidence" value="ECO:0007669"/>
    <property type="project" value="UniProtKB-UniRule"/>
</dbReference>
<dbReference type="InterPro" id="IPR040343">
    <property type="entry name" value="Cet1/Ctl1"/>
</dbReference>
<dbReference type="Proteomes" id="UP000800093">
    <property type="component" value="Unassembled WGS sequence"/>
</dbReference>
<evidence type="ECO:0000256" key="4">
    <source>
        <dbReference type="ARBA" id="ARBA00022664"/>
    </source>
</evidence>
<dbReference type="Pfam" id="PF02940">
    <property type="entry name" value="mRNA_triPase"/>
    <property type="match status" value="1"/>
</dbReference>
<sequence>MSPDVQSNGLGPPASRELQGFERPITDDPHVYDEIVRKVCDFIWNNVIENGDLRAAIAESPQTQVEIEARWGQIQYRQDGVRIHGIHETECVLRSQVSTQTKFESTMSLEQHKKMNNFLNNHVQLSKRLGGMRADIDYKHIKEIDLFYELDQEGFSQLPPLTQRMVGQSQTRQRIRITRDARTGNILRQIIKHRIANLEISSPSNEWDYRIGINLEIQFPGSIQNLTPVIEGSKTIEEMQRKKDRMSYSWLGAFQIDLTQVIQGSLKNHELELEVNADRLIEAADKIKKGEPNEFEALIGGMMNNLRILSREMTPQG</sequence>
<comment type="catalytic activity">
    <reaction evidence="7">
        <text>a 5'-end triphospho-ribonucleoside in mRNA + H2O = a 5'-end diphospho-ribonucleoside in mRNA + phosphate + H(+)</text>
        <dbReference type="Rhea" id="RHEA:67004"/>
        <dbReference type="Rhea" id="RHEA-COMP:17164"/>
        <dbReference type="Rhea" id="RHEA-COMP:17165"/>
        <dbReference type="ChEBI" id="CHEBI:15377"/>
        <dbReference type="ChEBI" id="CHEBI:15378"/>
        <dbReference type="ChEBI" id="CHEBI:43474"/>
        <dbReference type="ChEBI" id="CHEBI:167616"/>
        <dbReference type="ChEBI" id="CHEBI:167618"/>
        <dbReference type="EC" id="3.6.1.74"/>
    </reaction>
    <physiologicalReaction direction="left-to-right" evidence="7">
        <dbReference type="Rhea" id="RHEA:67005"/>
    </physiologicalReaction>
</comment>
<evidence type="ECO:0000259" key="10">
    <source>
        <dbReference type="Pfam" id="PF02940"/>
    </source>
</evidence>
<dbReference type="OrthoDB" id="272147at2759"/>
<comment type="subunit">
    <text evidence="8">Heterodimer. The mRNA-capping enzyme is composed of two separate chains alpha and beta, respectively a mRNA guanylyltransferase and an mRNA 5'-triphosphate monophosphatase.</text>
</comment>
<protein>
    <recommendedName>
        <fullName evidence="8">mRNA-capping enzyme subunit beta</fullName>
        <ecNumber evidence="8">3.6.1.74</ecNumber>
    </recommendedName>
    <alternativeName>
        <fullName evidence="8">mRNA 5'-phosphatase</fullName>
    </alternativeName>
    <alternativeName>
        <fullName evidence="8">mRNA 5'-triphosphate monophosphatase</fullName>
    </alternativeName>
</protein>
<dbReference type="PANTHER" id="PTHR28118:SF1">
    <property type="entry name" value="POLYNUCLEOTIDE 5'-TRIPHOSPHATASE CTL1-RELATED"/>
    <property type="match status" value="1"/>
</dbReference>
<accession>A0A9P4ND07</accession>
<comment type="similarity">
    <text evidence="3 8">Belongs to the fungal TPase family.</text>
</comment>
<comment type="cofactor">
    <cofactor evidence="1 8">
        <name>Mg(2+)</name>
        <dbReference type="ChEBI" id="CHEBI:18420"/>
    </cofactor>
</comment>
<dbReference type="Gene3D" id="3.20.100.10">
    <property type="entry name" value="mRNA triphosphatase Cet1-like"/>
    <property type="match status" value="1"/>
</dbReference>
<comment type="subcellular location">
    <subcellularLocation>
        <location evidence="2 8">Nucleus</location>
    </subcellularLocation>
</comment>
<keyword evidence="8" id="KW-0506">mRNA capping</keyword>
<evidence type="ECO:0000256" key="8">
    <source>
        <dbReference type="RuleBase" id="RU367053"/>
    </source>
</evidence>
<keyword evidence="5 8" id="KW-0378">Hydrolase</keyword>
<dbReference type="SUPFAM" id="SSF55154">
    <property type="entry name" value="CYTH-like phosphatases"/>
    <property type="match status" value="1"/>
</dbReference>
<evidence type="ECO:0000256" key="7">
    <source>
        <dbReference type="ARBA" id="ARBA00047740"/>
    </source>
</evidence>
<dbReference type="InterPro" id="IPR033469">
    <property type="entry name" value="CYTH-like_dom_sf"/>
</dbReference>
<evidence type="ECO:0000256" key="1">
    <source>
        <dbReference type="ARBA" id="ARBA00001946"/>
    </source>
</evidence>
<dbReference type="GO" id="GO:0006370">
    <property type="term" value="P:7-methylguanosine mRNA capping"/>
    <property type="evidence" value="ECO:0007669"/>
    <property type="project" value="UniProtKB-UniRule"/>
</dbReference>
<gene>
    <name evidence="11" type="ORF">CC78DRAFT_450332</name>
</gene>
<name>A0A9P4ND07_9PLEO</name>
<keyword evidence="4 8" id="KW-0507">mRNA processing</keyword>
<reference evidence="12" key="1">
    <citation type="journal article" date="2020" name="Stud. Mycol.">
        <title>101 Dothideomycetes genomes: A test case for predicting lifestyles and emergence of pathogens.</title>
        <authorList>
            <person name="Haridas S."/>
            <person name="Albert R."/>
            <person name="Binder M."/>
            <person name="Bloem J."/>
            <person name="LaButti K."/>
            <person name="Salamov A."/>
            <person name="Andreopoulos B."/>
            <person name="Baker S."/>
            <person name="Barry K."/>
            <person name="Bills G."/>
            <person name="Bluhm B."/>
            <person name="Cannon C."/>
            <person name="Castanera R."/>
            <person name="Culley D."/>
            <person name="Daum C."/>
            <person name="Ezra D."/>
            <person name="Gonzalez J."/>
            <person name="Henrissat B."/>
            <person name="Kuo A."/>
            <person name="Liang C."/>
            <person name="Lipzen A."/>
            <person name="Lutzoni F."/>
            <person name="Magnuson J."/>
            <person name="Mondo S."/>
            <person name="Nolan M."/>
            <person name="Ohm R."/>
            <person name="Pangilinan J."/>
            <person name="Park H.-J."/>
            <person name="Ramirez L."/>
            <person name="Alfaro M."/>
            <person name="Sun H."/>
            <person name="Tritt A."/>
            <person name="Yoshinaga Y."/>
            <person name="Zwiers L.-H."/>
            <person name="Turgeon B."/>
            <person name="Goodwin S."/>
            <person name="Spatafora J."/>
            <person name="Crous P."/>
            <person name="Grigoriev I."/>
        </authorList>
    </citation>
    <scope>NUCLEOTIDE SEQUENCE [LARGE SCALE GENOMIC DNA]</scope>
    <source>
        <strain evidence="12">CBS 304.66</strain>
    </source>
</reference>
<keyword evidence="12" id="KW-1185">Reference proteome</keyword>
<feature type="domain" description="mRNA triphosphatase Cet1-like" evidence="10">
    <location>
        <begin position="33"/>
        <end position="275"/>
    </location>
</feature>
<comment type="caution">
    <text evidence="11">The sequence shown here is derived from an EMBL/GenBank/DDBJ whole genome shotgun (WGS) entry which is preliminary data.</text>
</comment>
<evidence type="ECO:0000256" key="6">
    <source>
        <dbReference type="ARBA" id="ARBA00023242"/>
    </source>
</evidence>
<dbReference type="InterPro" id="IPR037009">
    <property type="entry name" value="mRNA_triPase_Cet1_sf"/>
</dbReference>
<evidence type="ECO:0000313" key="11">
    <source>
        <dbReference type="EMBL" id="KAF2270948.1"/>
    </source>
</evidence>
<organism evidence="11 12">
    <name type="scientific">Lojkania enalia</name>
    <dbReference type="NCBI Taxonomy" id="147567"/>
    <lineage>
        <taxon>Eukaryota</taxon>
        <taxon>Fungi</taxon>
        <taxon>Dikarya</taxon>
        <taxon>Ascomycota</taxon>
        <taxon>Pezizomycotina</taxon>
        <taxon>Dothideomycetes</taxon>
        <taxon>Pleosporomycetidae</taxon>
        <taxon>Pleosporales</taxon>
        <taxon>Pleosporales incertae sedis</taxon>
        <taxon>Lojkania</taxon>
    </lineage>
</organism>
<evidence type="ECO:0000256" key="9">
    <source>
        <dbReference type="SAM" id="MobiDB-lite"/>
    </source>
</evidence>
<evidence type="ECO:0000313" key="12">
    <source>
        <dbReference type="Proteomes" id="UP000800093"/>
    </source>
</evidence>